<dbReference type="InterPro" id="IPR006680">
    <property type="entry name" value="Amidohydro-rel"/>
</dbReference>
<sequence>MDELSFSQAARRLFIKQTAVAAAGVGLLGGAVKESLGATMSTPSNLTGMWDCHTHIYGPWEQFPLPANAAYTPQPAPFSQLLALHKRLGISQGVLVQAAPYGTDHSAILAAIKSSGGRYRGVGIIDDHTTDEQLQLLHEGGLRGIRFNLMGHLPGARDPIKLRQMAERVAPLGWHVLVHGEIKDLMPFLQAWQDLDTPLVIDHMARPDFTKPVDKDVLSALETELGRPNRWIKLSGIDRVMQGAPGPWPHAMDQVRTLLDCAPERAIWGSDWPHPNIKGPVPDDAQLMEFILQVCGTPALQKAVMVDNPARLYA</sequence>
<dbReference type="SUPFAM" id="SSF51556">
    <property type="entry name" value="Metallo-dependent hydrolases"/>
    <property type="match status" value="1"/>
</dbReference>
<keyword evidence="2" id="KW-0378">Hydrolase</keyword>
<proteinExistence type="predicted"/>
<dbReference type="InterPro" id="IPR032466">
    <property type="entry name" value="Metal_Hydrolase"/>
</dbReference>
<feature type="domain" description="Amidohydrolase-related" evidence="1">
    <location>
        <begin position="50"/>
        <end position="313"/>
    </location>
</feature>
<dbReference type="GO" id="GO:0016787">
    <property type="term" value="F:hydrolase activity"/>
    <property type="evidence" value="ECO:0007669"/>
    <property type="project" value="UniProtKB-KW"/>
</dbReference>
<reference evidence="3" key="1">
    <citation type="submission" date="2016-10" db="EMBL/GenBank/DDBJ databases">
        <authorList>
            <person name="Varghese N."/>
            <person name="Submissions S."/>
        </authorList>
    </citation>
    <scope>NUCLEOTIDE SEQUENCE [LARGE SCALE GENOMIC DNA]</scope>
    <source>
        <strain evidence="3">ATCC 700689</strain>
    </source>
</reference>
<accession>A0A1G8M740</accession>
<name>A0A1G8M740_9PSED</name>
<dbReference type="EMBL" id="FNCO01000015">
    <property type="protein sequence ID" value="SDI63190.1"/>
    <property type="molecule type" value="Genomic_DNA"/>
</dbReference>
<dbReference type="PANTHER" id="PTHR35563">
    <property type="entry name" value="BARREL METAL-DEPENDENT HYDROLASE, PUTATIVE (AFU_ORTHOLOGUE AFUA_1G16240)-RELATED"/>
    <property type="match status" value="1"/>
</dbReference>
<organism evidence="2 3">
    <name type="scientific">Pseudomonas abietaniphila</name>
    <dbReference type="NCBI Taxonomy" id="89065"/>
    <lineage>
        <taxon>Bacteria</taxon>
        <taxon>Pseudomonadati</taxon>
        <taxon>Pseudomonadota</taxon>
        <taxon>Gammaproteobacteria</taxon>
        <taxon>Pseudomonadales</taxon>
        <taxon>Pseudomonadaceae</taxon>
        <taxon>Pseudomonas</taxon>
    </lineage>
</organism>
<dbReference type="STRING" id="89065.SAMN05216605_11588"/>
<protein>
    <submittedName>
        <fullName evidence="2">Predicted metal-dependent hydrolase, TIM-barrel fold</fullName>
    </submittedName>
</protein>
<dbReference type="AlphaFoldDB" id="A0A1G8M740"/>
<dbReference type="PANTHER" id="PTHR35563:SF2">
    <property type="entry name" value="BARREL METAL-DEPENDENT HYDROLASE, PUTATIVE (AFU_ORTHOLOGUE AFUA_1G16240)-RELATED"/>
    <property type="match status" value="1"/>
</dbReference>
<keyword evidence="3" id="KW-1185">Reference proteome</keyword>
<gene>
    <name evidence="2" type="ORF">SAMN05216605_11588</name>
</gene>
<dbReference type="InterPro" id="IPR052358">
    <property type="entry name" value="Aro_Compnd_Degr_Hydrolases"/>
</dbReference>
<evidence type="ECO:0000313" key="2">
    <source>
        <dbReference type="EMBL" id="SDI63190.1"/>
    </source>
</evidence>
<dbReference type="RefSeq" id="WP_244165900.1">
    <property type="nucleotide sequence ID" value="NZ_FNCO01000015.1"/>
</dbReference>
<dbReference type="Proteomes" id="UP000182894">
    <property type="component" value="Unassembled WGS sequence"/>
</dbReference>
<evidence type="ECO:0000313" key="3">
    <source>
        <dbReference type="Proteomes" id="UP000182894"/>
    </source>
</evidence>
<evidence type="ECO:0000259" key="1">
    <source>
        <dbReference type="Pfam" id="PF04909"/>
    </source>
</evidence>
<dbReference type="Pfam" id="PF04909">
    <property type="entry name" value="Amidohydro_2"/>
    <property type="match status" value="1"/>
</dbReference>
<dbReference type="Gene3D" id="3.20.20.140">
    <property type="entry name" value="Metal-dependent hydrolases"/>
    <property type="match status" value="1"/>
</dbReference>